<evidence type="ECO:0000313" key="3">
    <source>
        <dbReference type="EMBL" id="MCC2747317.1"/>
    </source>
</evidence>
<organism evidence="2 7">
    <name type="scientific">Agathobacter rectalis</name>
    <dbReference type="NCBI Taxonomy" id="39491"/>
    <lineage>
        <taxon>Bacteria</taxon>
        <taxon>Bacillati</taxon>
        <taxon>Bacillota</taxon>
        <taxon>Clostridia</taxon>
        <taxon>Lachnospirales</taxon>
        <taxon>Lachnospiraceae</taxon>
        <taxon>Agathobacter</taxon>
    </lineage>
</organism>
<protein>
    <submittedName>
        <fullName evidence="2">Uncharacterized protein</fullName>
    </submittedName>
</protein>
<dbReference type="Proteomes" id="UP000286581">
    <property type="component" value="Unassembled WGS sequence"/>
</dbReference>
<accession>A0A0M6WMT0</accession>
<evidence type="ECO:0000313" key="2">
    <source>
        <dbReference type="EMBL" id="CRL38557.1"/>
    </source>
</evidence>
<feature type="transmembrane region" description="Helical" evidence="1">
    <location>
        <begin position="120"/>
        <end position="146"/>
    </location>
</feature>
<evidence type="ECO:0000313" key="6">
    <source>
        <dbReference type="EMBL" id="RGW40745.1"/>
    </source>
</evidence>
<proteinExistence type="predicted"/>
<dbReference type="EMBL" id="CVRQ01000022">
    <property type="protein sequence ID" value="CRL38557.1"/>
    <property type="molecule type" value="Genomic_DNA"/>
</dbReference>
<keyword evidence="7" id="KW-1185">Reference proteome</keyword>
<reference evidence="6 8" key="3">
    <citation type="submission" date="2018-08" db="EMBL/GenBank/DDBJ databases">
        <title>A genome reference for cultivated species of the human gut microbiota.</title>
        <authorList>
            <person name="Zou Y."/>
            <person name="Xue W."/>
            <person name="Luo G."/>
        </authorList>
    </citation>
    <scope>NUCLEOTIDE SEQUENCE [LARGE SCALE GENOMIC DNA]</scope>
    <source>
        <strain evidence="6 8">AF12-8</strain>
    </source>
</reference>
<reference evidence="3" key="5">
    <citation type="submission" date="2021-10" db="EMBL/GenBank/DDBJ databases">
        <title>Collection of gut derived symbiotic bacterial strains cultured from healthy donors.</title>
        <authorList>
            <person name="Lin H."/>
            <person name="Littmann E."/>
            <person name="Claire K."/>
            <person name="Pamer E."/>
        </authorList>
    </citation>
    <scope>NUCLEOTIDE SEQUENCE</scope>
    <source>
        <strain evidence="3">MSK.22.92</strain>
    </source>
</reference>
<gene>
    <name evidence="6" type="ORF">DWV78_04390</name>
    <name evidence="5" type="ORF">GKE07_07160</name>
    <name evidence="3" type="ORF">LK487_09810</name>
    <name evidence="4" type="ORF">PNE45_02575</name>
    <name evidence="2" type="ORF">T1815_18401</name>
</gene>
<name>A0A0M6WMT0_9FIRM</name>
<keyword evidence="1" id="KW-1133">Transmembrane helix</keyword>
<dbReference type="AlphaFoldDB" id="A0A0M6WMT0"/>
<feature type="transmembrane region" description="Helical" evidence="1">
    <location>
        <begin position="85"/>
        <end position="108"/>
    </location>
</feature>
<reference evidence="5 9" key="4">
    <citation type="journal article" date="2019" name="Nat. Med.">
        <title>A library of human gut bacterial isolates paired with longitudinal multiomics data enables mechanistic microbiome research.</title>
        <authorList>
            <person name="Poyet M."/>
            <person name="Groussin M."/>
            <person name="Gibbons S.M."/>
            <person name="Avila-Pacheco J."/>
            <person name="Jiang X."/>
            <person name="Kearney S.M."/>
            <person name="Perrotta A.R."/>
            <person name="Berdy B."/>
            <person name="Zhao S."/>
            <person name="Lieberman T.D."/>
            <person name="Swanson P.K."/>
            <person name="Smith M."/>
            <person name="Roesemann S."/>
            <person name="Alexander J.E."/>
            <person name="Rich S.A."/>
            <person name="Livny J."/>
            <person name="Vlamakis H."/>
            <person name="Clish C."/>
            <person name="Bullock K."/>
            <person name="Deik A."/>
            <person name="Scott J."/>
            <person name="Pierce K.A."/>
            <person name="Xavier R.J."/>
            <person name="Alm E.J."/>
        </authorList>
    </citation>
    <scope>NUCLEOTIDE SEQUENCE [LARGE SCALE GENOMIC DNA]</scope>
    <source>
        <strain evidence="5 9">BIOML-A11</strain>
    </source>
</reference>
<evidence type="ECO:0000256" key="1">
    <source>
        <dbReference type="SAM" id="Phobius"/>
    </source>
</evidence>
<feature type="transmembrane region" description="Helical" evidence="1">
    <location>
        <begin position="251"/>
        <end position="270"/>
    </location>
</feature>
<dbReference type="EMBL" id="JAQLYE010000003">
    <property type="protein sequence ID" value="MDB8016923.1"/>
    <property type="molecule type" value="Genomic_DNA"/>
</dbReference>
<dbReference type="Proteomes" id="UP001212823">
    <property type="component" value="Unassembled WGS sequence"/>
</dbReference>
<reference evidence="4" key="6">
    <citation type="submission" date="2023-01" db="EMBL/GenBank/DDBJ databases">
        <title>Human gut microbiome strain richness.</title>
        <authorList>
            <person name="Chen-Liaw A."/>
        </authorList>
    </citation>
    <scope>NUCLEOTIDE SEQUENCE</scope>
    <source>
        <strain evidence="4">1001283st1_D2_1001283B150209_150212</strain>
    </source>
</reference>
<evidence type="ECO:0000313" key="4">
    <source>
        <dbReference type="EMBL" id="MDB8016923.1"/>
    </source>
</evidence>
<evidence type="ECO:0000313" key="9">
    <source>
        <dbReference type="Proteomes" id="UP000479563"/>
    </source>
</evidence>
<dbReference type="Proteomes" id="UP000049472">
    <property type="component" value="Unassembled WGS sequence"/>
</dbReference>
<dbReference type="EMBL" id="WKQP01000009">
    <property type="protein sequence ID" value="MSC59983.1"/>
    <property type="molecule type" value="Genomic_DNA"/>
</dbReference>
<evidence type="ECO:0000313" key="8">
    <source>
        <dbReference type="Proteomes" id="UP000286581"/>
    </source>
</evidence>
<keyword evidence="1" id="KW-0472">Membrane</keyword>
<sequence length="330" mass="36992">MVKNDLIDRYIYAVTKHMKSAMKKDVAAELETIIQDMLEERCEDVTPTERDIKVVLTELGTPNELASKYKGETQDCLIGQPYYSLYVYVLKIVTVCISGGMLLAQIMAALTSHTIWYIAIYRTIGGIFGGILTGFAFVTLLFAFFYKKGIKVDGLNDGIDNLPPVPQKSNRISKVDAIVGIVFSVIFTLVFLVCPQILCIAFVKNGVGVYEPLFNLEYIRQTWYFILAFGILGVTRDSVRLIDGSYTKRVMLVTIITNIIDGVLTSIWLLNDRIMNSGFFDGIEQLLGTDAEGISHVFIHYNKVFLSIIILALTINCIETVVKAVKYSRQ</sequence>
<keyword evidence="1" id="KW-0812">Transmembrane</keyword>
<reference evidence="7" key="1">
    <citation type="submission" date="2015-05" db="EMBL/GenBank/DDBJ databases">
        <authorList>
            <consortium name="Pathogen Informatics"/>
        </authorList>
    </citation>
    <scope>NUCLEOTIDE SEQUENCE [LARGE SCALE GENOMIC DNA]</scope>
    <source>
        <strain evidence="7">T1-815</strain>
    </source>
</reference>
<dbReference type="RefSeq" id="WP_015517413.1">
    <property type="nucleotide sequence ID" value="NZ_CP143947.1"/>
</dbReference>
<dbReference type="Proteomes" id="UP000479563">
    <property type="component" value="Unassembled WGS sequence"/>
</dbReference>
<evidence type="ECO:0000313" key="7">
    <source>
        <dbReference type="Proteomes" id="UP000049472"/>
    </source>
</evidence>
<dbReference type="EMBL" id="JAJFBX010000012">
    <property type="protein sequence ID" value="MCC2747317.1"/>
    <property type="molecule type" value="Genomic_DNA"/>
</dbReference>
<feature type="transmembrane region" description="Helical" evidence="1">
    <location>
        <begin position="223"/>
        <end position="239"/>
    </location>
</feature>
<dbReference type="Proteomes" id="UP001197847">
    <property type="component" value="Unassembled WGS sequence"/>
</dbReference>
<feature type="transmembrane region" description="Helical" evidence="1">
    <location>
        <begin position="304"/>
        <end position="325"/>
    </location>
</feature>
<reference evidence="2" key="2">
    <citation type="submission" date="2015-05" db="EMBL/GenBank/DDBJ databases">
        <authorList>
            <person name="Wang D.B."/>
            <person name="Wang M."/>
        </authorList>
    </citation>
    <scope>NUCLEOTIDE SEQUENCE [LARGE SCALE GENOMIC DNA]</scope>
    <source>
        <strain evidence="2">T1-815</strain>
    </source>
</reference>
<evidence type="ECO:0000313" key="5">
    <source>
        <dbReference type="EMBL" id="MSC59983.1"/>
    </source>
</evidence>
<feature type="transmembrane region" description="Helical" evidence="1">
    <location>
        <begin position="177"/>
        <end position="203"/>
    </location>
</feature>
<dbReference type="EMBL" id="QSAE01000008">
    <property type="protein sequence ID" value="RGW40745.1"/>
    <property type="molecule type" value="Genomic_DNA"/>
</dbReference>